<name>A0A5B0EBX7_9MICC</name>
<protein>
    <submittedName>
        <fullName evidence="2">Maleylpyruvate isomerase family mycothiol-dependent enzyme</fullName>
    </submittedName>
</protein>
<dbReference type="Pfam" id="PF11716">
    <property type="entry name" value="MDMPI_N"/>
    <property type="match status" value="1"/>
</dbReference>
<dbReference type="EMBL" id="VOBL01000009">
    <property type="protein sequence ID" value="KAA0976537.1"/>
    <property type="molecule type" value="Genomic_DNA"/>
</dbReference>
<dbReference type="InterPro" id="IPR024344">
    <property type="entry name" value="MDMPI_metal-binding"/>
</dbReference>
<dbReference type="GO" id="GO:0046872">
    <property type="term" value="F:metal ion binding"/>
    <property type="evidence" value="ECO:0007669"/>
    <property type="project" value="InterPro"/>
</dbReference>
<keyword evidence="2" id="KW-0670">Pyruvate</keyword>
<gene>
    <name evidence="2" type="ORF">FQ154_10260</name>
</gene>
<evidence type="ECO:0000313" key="2">
    <source>
        <dbReference type="EMBL" id="KAA0976537.1"/>
    </source>
</evidence>
<dbReference type="GO" id="GO:0016853">
    <property type="term" value="F:isomerase activity"/>
    <property type="evidence" value="ECO:0007669"/>
    <property type="project" value="UniProtKB-KW"/>
</dbReference>
<proteinExistence type="predicted"/>
<dbReference type="InterPro" id="IPR017517">
    <property type="entry name" value="Maleyloyr_isom"/>
</dbReference>
<evidence type="ECO:0000259" key="1">
    <source>
        <dbReference type="Pfam" id="PF11716"/>
    </source>
</evidence>
<dbReference type="RefSeq" id="WP_149619630.1">
    <property type="nucleotide sequence ID" value="NZ_VOBL01000009.1"/>
</dbReference>
<dbReference type="AlphaFoldDB" id="A0A5B0EBX7"/>
<dbReference type="OrthoDB" id="5178565at2"/>
<evidence type="ECO:0000313" key="3">
    <source>
        <dbReference type="Proteomes" id="UP000323856"/>
    </source>
</evidence>
<accession>A0A5B0EBX7</accession>
<dbReference type="Proteomes" id="UP000323856">
    <property type="component" value="Unassembled WGS sequence"/>
</dbReference>
<dbReference type="Gene3D" id="1.20.120.450">
    <property type="entry name" value="dinb family like domain"/>
    <property type="match status" value="1"/>
</dbReference>
<sequence>MNKDSKAAIWAVVHEEREALARDLEALPAAQWDIGSLCPGWDIHDVLAHLSDSATTTRLGFIRGMVSAAFDFDKDNDRGVARARRAEPLETLQGFRDVARLTSTPPAALATRLVEAFVHGEDIRRPLGMRGGYPAAFVAQGLDYQVRTSTKMGGGKELAAGFKLVATDTDFECGAGPAVRGPAIALLLAVSGRAPGYEELAGPGSRDFLQRVVGDAREH</sequence>
<keyword evidence="2" id="KW-0413">Isomerase</keyword>
<feature type="domain" description="Mycothiol-dependent maleylpyruvate isomerase metal-binding" evidence="1">
    <location>
        <begin position="14"/>
        <end position="99"/>
    </location>
</feature>
<reference evidence="2 3" key="1">
    <citation type="submission" date="2019-07" db="EMBL/GenBank/DDBJ databases">
        <title>Analysis of the biochemical properties, biological activity and biotechnological potential of siderophores and biosurfactants produced by Antarctic psychrotolerant bacteria.</title>
        <authorList>
            <person name="Styczynski M."/>
            <person name="Krucon T."/>
            <person name="Decewicz P."/>
            <person name="Dziewit L."/>
        </authorList>
    </citation>
    <scope>NUCLEOTIDE SEQUENCE [LARGE SCALE GENOMIC DNA]</scope>
    <source>
        <strain evidence="2 3">ANT_H27</strain>
    </source>
</reference>
<organism evidence="2 3">
    <name type="scientific">Paeniglutamicibacter gangotriensis</name>
    <dbReference type="NCBI Taxonomy" id="254787"/>
    <lineage>
        <taxon>Bacteria</taxon>
        <taxon>Bacillati</taxon>
        <taxon>Actinomycetota</taxon>
        <taxon>Actinomycetes</taxon>
        <taxon>Micrococcales</taxon>
        <taxon>Micrococcaceae</taxon>
        <taxon>Paeniglutamicibacter</taxon>
    </lineage>
</organism>
<dbReference type="SUPFAM" id="SSF109854">
    <property type="entry name" value="DinB/YfiT-like putative metalloenzymes"/>
    <property type="match status" value="1"/>
</dbReference>
<dbReference type="NCBIfam" id="TIGR03083">
    <property type="entry name" value="maleylpyruvate isomerase family mycothiol-dependent enzyme"/>
    <property type="match status" value="1"/>
</dbReference>
<comment type="caution">
    <text evidence="2">The sequence shown here is derived from an EMBL/GenBank/DDBJ whole genome shotgun (WGS) entry which is preliminary data.</text>
</comment>
<dbReference type="InterPro" id="IPR034660">
    <property type="entry name" value="DinB/YfiT-like"/>
</dbReference>